<dbReference type="InterPro" id="IPR051786">
    <property type="entry name" value="ASN_synthetase/amidase"/>
</dbReference>
<dbReference type="InterPro" id="IPR014729">
    <property type="entry name" value="Rossmann-like_a/b/a_fold"/>
</dbReference>
<dbReference type="Gene3D" id="3.60.20.10">
    <property type="entry name" value="Glutamine Phosphoribosylpyrophosphate, subunit 1, domain 1"/>
    <property type="match status" value="1"/>
</dbReference>
<dbReference type="Pfam" id="PF00733">
    <property type="entry name" value="Asn_synthase"/>
    <property type="match status" value="1"/>
</dbReference>
<name>A0A941BGI0_9ACTN</name>
<evidence type="ECO:0000256" key="5">
    <source>
        <dbReference type="ARBA" id="ARBA00022840"/>
    </source>
</evidence>
<dbReference type="NCBIfam" id="TIGR01536">
    <property type="entry name" value="asn_synth_AEB"/>
    <property type="match status" value="1"/>
</dbReference>
<dbReference type="PIRSF" id="PIRSF001589">
    <property type="entry name" value="Asn_synthetase_glu-h"/>
    <property type="match status" value="1"/>
</dbReference>
<feature type="site" description="Important for beta-aspartyl-AMP intermediate formation" evidence="11">
    <location>
        <position position="359"/>
    </location>
</feature>
<evidence type="ECO:0000256" key="7">
    <source>
        <dbReference type="ARBA" id="ARBA00022962"/>
    </source>
</evidence>
<dbReference type="InterPro" id="IPR017932">
    <property type="entry name" value="GATase_2_dom"/>
</dbReference>
<dbReference type="InterPro" id="IPR001962">
    <property type="entry name" value="Asn_synthase"/>
</dbReference>
<dbReference type="GO" id="GO:0004066">
    <property type="term" value="F:asparagine synthase (glutamine-hydrolyzing) activity"/>
    <property type="evidence" value="ECO:0007669"/>
    <property type="project" value="UniProtKB-EC"/>
</dbReference>
<dbReference type="PROSITE" id="PS51278">
    <property type="entry name" value="GATASE_TYPE_2"/>
    <property type="match status" value="1"/>
</dbReference>
<dbReference type="Gene3D" id="3.40.50.620">
    <property type="entry name" value="HUPs"/>
    <property type="match status" value="1"/>
</dbReference>
<evidence type="ECO:0000313" key="14">
    <source>
        <dbReference type="Proteomes" id="UP000677413"/>
    </source>
</evidence>
<evidence type="ECO:0000259" key="12">
    <source>
        <dbReference type="PROSITE" id="PS51278"/>
    </source>
</evidence>
<keyword evidence="7 9" id="KW-0315">Glutamine amidotransferase</keyword>
<feature type="binding site" evidence="10">
    <location>
        <begin position="357"/>
        <end position="358"/>
    </location>
    <ligand>
        <name>ATP</name>
        <dbReference type="ChEBI" id="CHEBI:30616"/>
    </ligand>
</feature>
<gene>
    <name evidence="13" type="primary">asnB</name>
    <name evidence="13" type="ORF">J8N05_31910</name>
</gene>
<dbReference type="InterPro" id="IPR033738">
    <property type="entry name" value="AsnB_N"/>
</dbReference>
<keyword evidence="6 9" id="KW-0061">Asparagine biosynthesis</keyword>
<dbReference type="InterPro" id="IPR006426">
    <property type="entry name" value="Asn_synth_AEB"/>
</dbReference>
<dbReference type="AlphaFoldDB" id="A0A941BGI0"/>
<keyword evidence="13" id="KW-0436">Ligase</keyword>
<dbReference type="GO" id="GO:0005829">
    <property type="term" value="C:cytosol"/>
    <property type="evidence" value="ECO:0007669"/>
    <property type="project" value="TreeGrafter"/>
</dbReference>
<sequence length="594" mass="64842">MCGLCGTFAPGGGLDRTAAATMHSRLLHRGPDETYSLSTPVLTAKLARLGMTALKDGWQPAEDGGGRFVAVTNGEIYNADELRGRLGVTHSPNRVDVAVIPELFARYGPAGLRLIDGQFATAILDRADDTLHLARDRFGISPLYYTESGGQLHFCSELGPLVRSVPGTWRLDLGAVDQYLQLGNIVAPRTLVRDVHAVPPGSVVRFGAGRVPETVRYWRYGEFETGGPPVTAEEIRHGVRRSVRDRLRGDVEIGACLSGGFDSSTLVMEAAAAVEKPLRTYSVVFGDALLDEHRFQREVAAAVGSEHLEITCRDKDITAEFEEMVRRCCYPQRETYNVAALMLSREVRSSGLKGVLSGEGADELFFGYDSYAFDGYGRTTPPSRAENESAWGRADFSWEVDWRQVDHRRSDALTQESVEALDGREFWRDRLIPFTDGEAAKLTPMQMRSVADTSVQLGSHLLGDHGDAMMMANSVEGRYPFLGNPVVDLALRVGDDEKVADFEGKACLKAAYAGIVPDTVLRRAKQGFTAHGLSAVAPDPLMTRWRDMVAASGVFRTDALERIAARGAAGKWDTRLSVITISMVIDELGLRGPA</sequence>
<keyword evidence="9" id="KW-0028">Amino-acid biosynthesis</keyword>
<comment type="catalytic activity">
    <reaction evidence="8">
        <text>L-aspartate + L-glutamine + ATP + H2O = L-asparagine + L-glutamate + AMP + diphosphate + H(+)</text>
        <dbReference type="Rhea" id="RHEA:12228"/>
        <dbReference type="ChEBI" id="CHEBI:15377"/>
        <dbReference type="ChEBI" id="CHEBI:15378"/>
        <dbReference type="ChEBI" id="CHEBI:29985"/>
        <dbReference type="ChEBI" id="CHEBI:29991"/>
        <dbReference type="ChEBI" id="CHEBI:30616"/>
        <dbReference type="ChEBI" id="CHEBI:33019"/>
        <dbReference type="ChEBI" id="CHEBI:58048"/>
        <dbReference type="ChEBI" id="CHEBI:58359"/>
        <dbReference type="ChEBI" id="CHEBI:456215"/>
        <dbReference type="EC" id="6.3.5.4"/>
    </reaction>
</comment>
<dbReference type="GO" id="GO:0005524">
    <property type="term" value="F:ATP binding"/>
    <property type="evidence" value="ECO:0007669"/>
    <property type="project" value="UniProtKB-KW"/>
</dbReference>
<dbReference type="Proteomes" id="UP000677413">
    <property type="component" value="Unassembled WGS sequence"/>
</dbReference>
<dbReference type="EC" id="6.3.5.4" evidence="3"/>
<dbReference type="Pfam" id="PF13537">
    <property type="entry name" value="GATase_7"/>
    <property type="match status" value="1"/>
</dbReference>
<evidence type="ECO:0000256" key="11">
    <source>
        <dbReference type="PIRSR" id="PIRSR001589-3"/>
    </source>
</evidence>
<keyword evidence="4 10" id="KW-0547">Nucleotide-binding</keyword>
<dbReference type="PANTHER" id="PTHR43284">
    <property type="entry name" value="ASPARAGINE SYNTHETASE (GLUTAMINE-HYDROLYZING)"/>
    <property type="match status" value="1"/>
</dbReference>
<evidence type="ECO:0000256" key="1">
    <source>
        <dbReference type="ARBA" id="ARBA00005187"/>
    </source>
</evidence>
<comment type="pathway">
    <text evidence="1">Amino-acid biosynthesis; L-asparagine biosynthesis; L-asparagine from L-aspartate (L-Gln route): step 1/1.</text>
</comment>
<dbReference type="SUPFAM" id="SSF56235">
    <property type="entry name" value="N-terminal nucleophile aminohydrolases (Ntn hydrolases)"/>
    <property type="match status" value="1"/>
</dbReference>
<evidence type="ECO:0000256" key="9">
    <source>
        <dbReference type="PIRSR" id="PIRSR001589-1"/>
    </source>
</evidence>
<comment type="caution">
    <text evidence="13">The sequence shown here is derived from an EMBL/GenBank/DDBJ whole genome shotgun (WGS) entry which is preliminary data.</text>
</comment>
<feature type="binding site" evidence="10">
    <location>
        <position position="96"/>
    </location>
    <ligand>
        <name>L-glutamine</name>
        <dbReference type="ChEBI" id="CHEBI:58359"/>
    </ligand>
</feature>
<evidence type="ECO:0000256" key="2">
    <source>
        <dbReference type="ARBA" id="ARBA00005752"/>
    </source>
</evidence>
<protein>
    <recommendedName>
        <fullName evidence="3">asparagine synthase (glutamine-hydrolyzing)</fullName>
        <ecNumber evidence="3">6.3.5.4</ecNumber>
    </recommendedName>
</protein>
<organism evidence="13 14">
    <name type="scientific">Streptomyces liliiviolaceus</name>
    <dbReference type="NCBI Taxonomy" id="2823109"/>
    <lineage>
        <taxon>Bacteria</taxon>
        <taxon>Bacillati</taxon>
        <taxon>Actinomycetota</taxon>
        <taxon>Actinomycetes</taxon>
        <taxon>Kitasatosporales</taxon>
        <taxon>Streptomycetaceae</taxon>
        <taxon>Streptomyces</taxon>
    </lineage>
</organism>
<comment type="similarity">
    <text evidence="2">Belongs to the asparagine synthetase family.</text>
</comment>
<accession>A0A941BGI0</accession>
<dbReference type="PANTHER" id="PTHR43284:SF1">
    <property type="entry name" value="ASPARAGINE SYNTHETASE"/>
    <property type="match status" value="1"/>
</dbReference>
<reference evidence="13 14" key="1">
    <citation type="submission" date="2021-04" db="EMBL/GenBank/DDBJ databases">
        <authorList>
            <person name="Tang X."/>
            <person name="Zhou X."/>
            <person name="Chen X."/>
            <person name="Cernava T."/>
            <person name="Zhang C."/>
        </authorList>
    </citation>
    <scope>NUCLEOTIDE SEQUENCE [LARGE SCALE GENOMIC DNA]</scope>
    <source>
        <strain evidence="13 14">BH-SS-21</strain>
    </source>
</reference>
<evidence type="ECO:0000256" key="4">
    <source>
        <dbReference type="ARBA" id="ARBA00022741"/>
    </source>
</evidence>
<dbReference type="GO" id="GO:0006529">
    <property type="term" value="P:asparagine biosynthetic process"/>
    <property type="evidence" value="ECO:0007669"/>
    <property type="project" value="UniProtKB-KW"/>
</dbReference>
<evidence type="ECO:0000256" key="10">
    <source>
        <dbReference type="PIRSR" id="PIRSR001589-2"/>
    </source>
</evidence>
<proteinExistence type="inferred from homology"/>
<dbReference type="InterPro" id="IPR029055">
    <property type="entry name" value="Ntn_hydrolases_N"/>
</dbReference>
<dbReference type="CDD" id="cd00712">
    <property type="entry name" value="AsnB"/>
    <property type="match status" value="1"/>
</dbReference>
<feature type="binding site" evidence="10">
    <location>
        <position position="283"/>
    </location>
    <ligand>
        <name>ATP</name>
        <dbReference type="ChEBI" id="CHEBI:30616"/>
    </ligand>
</feature>
<feature type="active site" description="For GATase activity" evidence="9">
    <location>
        <position position="2"/>
    </location>
</feature>
<dbReference type="RefSeq" id="WP_210888948.1">
    <property type="nucleotide sequence ID" value="NZ_JAGPYQ010000001.1"/>
</dbReference>
<dbReference type="EMBL" id="JAGPYQ010000001">
    <property type="protein sequence ID" value="MBQ0852779.1"/>
    <property type="molecule type" value="Genomic_DNA"/>
</dbReference>
<evidence type="ECO:0000256" key="3">
    <source>
        <dbReference type="ARBA" id="ARBA00012737"/>
    </source>
</evidence>
<dbReference type="SUPFAM" id="SSF52402">
    <property type="entry name" value="Adenine nucleotide alpha hydrolases-like"/>
    <property type="match status" value="1"/>
</dbReference>
<evidence type="ECO:0000256" key="8">
    <source>
        <dbReference type="ARBA" id="ARBA00048741"/>
    </source>
</evidence>
<keyword evidence="14" id="KW-1185">Reference proteome</keyword>
<dbReference type="CDD" id="cd01991">
    <property type="entry name" value="Asn_synthase_B_C"/>
    <property type="match status" value="1"/>
</dbReference>
<evidence type="ECO:0000313" key="13">
    <source>
        <dbReference type="EMBL" id="MBQ0852779.1"/>
    </source>
</evidence>
<feature type="domain" description="Glutamine amidotransferase type-2" evidence="12">
    <location>
        <begin position="2"/>
        <end position="209"/>
    </location>
</feature>
<keyword evidence="5 10" id="KW-0067">ATP-binding</keyword>
<evidence type="ECO:0000256" key="6">
    <source>
        <dbReference type="ARBA" id="ARBA00022888"/>
    </source>
</evidence>